<evidence type="ECO:0000313" key="3">
    <source>
        <dbReference type="EMBL" id="KAL0264049.1"/>
    </source>
</evidence>
<evidence type="ECO:0000256" key="2">
    <source>
        <dbReference type="SAM" id="SignalP"/>
    </source>
</evidence>
<dbReference type="PANTHER" id="PTHR34700">
    <property type="entry name" value="POTASSIUM BINDING PROTEIN KBP"/>
    <property type="match status" value="1"/>
</dbReference>
<protein>
    <recommendedName>
        <fullName evidence="4">LysM domain-containing protein</fullName>
    </recommendedName>
</protein>
<dbReference type="Gene3D" id="3.10.350.10">
    <property type="entry name" value="LysM domain"/>
    <property type="match status" value="1"/>
</dbReference>
<comment type="caution">
    <text evidence="3">The sequence shown here is derived from an EMBL/GenBank/DDBJ whole genome shotgun (WGS) entry which is preliminary data.</text>
</comment>
<dbReference type="CDD" id="cd00118">
    <property type="entry name" value="LysM"/>
    <property type="match status" value="1"/>
</dbReference>
<dbReference type="EMBL" id="JARGDH010000029">
    <property type="protein sequence ID" value="KAL0264049.1"/>
    <property type="molecule type" value="Genomic_DNA"/>
</dbReference>
<feature type="chain" id="PRO_5043509086" description="LysM domain-containing protein" evidence="2">
    <location>
        <begin position="19"/>
        <end position="434"/>
    </location>
</feature>
<name>A0AAW2H6W7_9NEOP</name>
<dbReference type="PROSITE" id="PS51257">
    <property type="entry name" value="PROKAR_LIPOPROTEIN"/>
    <property type="match status" value="1"/>
</dbReference>
<dbReference type="PANTHER" id="PTHR34700:SF4">
    <property type="entry name" value="PHAGE-LIKE ELEMENT PBSX PROTEIN XKDP"/>
    <property type="match status" value="1"/>
</dbReference>
<evidence type="ECO:0008006" key="4">
    <source>
        <dbReference type="Google" id="ProtNLM"/>
    </source>
</evidence>
<dbReference type="AlphaFoldDB" id="A0AAW2H6W7"/>
<keyword evidence="2" id="KW-0732">Signal</keyword>
<feature type="coiled-coil region" evidence="1">
    <location>
        <begin position="43"/>
        <end position="90"/>
    </location>
</feature>
<sequence length="434" mass="50479">MLIKKILSFSLLTLLALGCKTTSPEEKVIPPQKEIPQEFKSRYKDYKQTIEKLKEEAQVWEANLFYPELYQEALAREKDMDQAFEDMQEESLTRNAQKAIEILVDIIKTTKDNKDRIAFLKEVIEKELANKEANPQNYQDNASTYECIHTQYFKGSEHYRNKNMEGALEAFSAAYYACHKLLSSAQVKDEQEAIRLAAEKQLKELERVSALKVADNQGKIVKPKSWSGYDYLNDKNKQVELLTKVKREESASLNTAIQTVEDLLNQARQSWELAVAYNEDGQTQLAKEELFLSRQYSNTYAEYAILDVYLVKAHQRPIDTLWKIAKIYYKDPYSWPMIWIRNRALIKDPDLILPGWKIMQDPKDIVGLYTARYEIGYLRYKNGQYEEAQKTLLPLLEVPSSVPNWIPILSQEVLDKVNSKLKPKKPKKQKNLKA</sequence>
<evidence type="ECO:0000256" key="1">
    <source>
        <dbReference type="SAM" id="Coils"/>
    </source>
</evidence>
<dbReference type="InterPro" id="IPR036779">
    <property type="entry name" value="LysM_dom_sf"/>
</dbReference>
<reference evidence="3" key="1">
    <citation type="journal article" date="2024" name="Gigascience">
        <title>Chromosome-level genome of the poultry shaft louse Menopon gallinae provides insight into the host-switching and adaptive evolution of parasitic lice.</title>
        <authorList>
            <person name="Xu Y."/>
            <person name="Ma L."/>
            <person name="Liu S."/>
            <person name="Liang Y."/>
            <person name="Liu Q."/>
            <person name="He Z."/>
            <person name="Tian L."/>
            <person name="Duan Y."/>
            <person name="Cai W."/>
            <person name="Li H."/>
            <person name="Song F."/>
        </authorList>
    </citation>
    <scope>NUCLEOTIDE SEQUENCE</scope>
    <source>
        <strain evidence="3">Cailab_2023a</strain>
    </source>
</reference>
<keyword evidence="1" id="KW-0175">Coiled coil</keyword>
<feature type="signal peptide" evidence="2">
    <location>
        <begin position="1"/>
        <end position="18"/>
    </location>
</feature>
<dbReference type="InterPro" id="IPR052196">
    <property type="entry name" value="Bact_Kbp"/>
</dbReference>
<proteinExistence type="predicted"/>
<dbReference type="InterPro" id="IPR018392">
    <property type="entry name" value="LysM"/>
</dbReference>
<accession>A0AAW2H6W7</accession>
<organism evidence="3">
    <name type="scientific">Menopon gallinae</name>
    <name type="common">poultry shaft louse</name>
    <dbReference type="NCBI Taxonomy" id="328185"/>
    <lineage>
        <taxon>Eukaryota</taxon>
        <taxon>Metazoa</taxon>
        <taxon>Ecdysozoa</taxon>
        <taxon>Arthropoda</taxon>
        <taxon>Hexapoda</taxon>
        <taxon>Insecta</taxon>
        <taxon>Pterygota</taxon>
        <taxon>Neoptera</taxon>
        <taxon>Paraneoptera</taxon>
        <taxon>Psocodea</taxon>
        <taxon>Troctomorpha</taxon>
        <taxon>Phthiraptera</taxon>
        <taxon>Amblycera</taxon>
        <taxon>Menoponidae</taxon>
        <taxon>Menopon</taxon>
    </lineage>
</organism>
<gene>
    <name evidence="3" type="ORF">PYX00_010914</name>
</gene>